<evidence type="ECO:0008006" key="4">
    <source>
        <dbReference type="Google" id="ProtNLM"/>
    </source>
</evidence>
<dbReference type="InterPro" id="IPR021346">
    <property type="entry name" value="Tma16"/>
</dbReference>
<protein>
    <recommendedName>
        <fullName evidence="4">Translation machinery-associated protein 16</fullName>
    </recommendedName>
</protein>
<evidence type="ECO:0000256" key="1">
    <source>
        <dbReference type="ARBA" id="ARBA00034127"/>
    </source>
</evidence>
<dbReference type="Proteomes" id="UP000002866">
    <property type="component" value="Chromosome 2"/>
</dbReference>
<dbReference type="PANTHER" id="PTHR13349:SF2">
    <property type="entry name" value="TRANSLATION MACHINERY-ASSOCIATED PROTEIN 16"/>
    <property type="match status" value="1"/>
</dbReference>
<dbReference type="Pfam" id="PF11176">
    <property type="entry name" value="Tma16"/>
    <property type="match status" value="1"/>
</dbReference>
<comment type="similarity">
    <text evidence="1">Belongs to the TMA16 family.</text>
</comment>
<dbReference type="OMA" id="WAYIATI"/>
<gene>
    <name evidence="2" type="primary">TBLA0B03760</name>
    <name evidence="2" type="ORF">TBLA_0B03760</name>
</gene>
<dbReference type="InParanoid" id="I2GYL3"/>
<dbReference type="OrthoDB" id="270284at2759"/>
<dbReference type="EMBL" id="HE806317">
    <property type="protein sequence ID" value="CCH59215.1"/>
    <property type="molecule type" value="Genomic_DNA"/>
</dbReference>
<dbReference type="Gene3D" id="1.20.1440.170">
    <property type="entry name" value="Translation machinery-associated protein 16-like"/>
    <property type="match status" value="1"/>
</dbReference>
<dbReference type="FunCoup" id="I2GYL3">
    <property type="interactions" value="391"/>
</dbReference>
<organism evidence="2 3">
    <name type="scientific">Henningerozyma blattae (strain ATCC 34711 / CBS 6284 / DSM 70876 / NBRC 10599 / NRRL Y-10934 / UCD 77-7)</name>
    <name type="common">Yeast</name>
    <name type="synonym">Tetrapisispora blattae</name>
    <dbReference type="NCBI Taxonomy" id="1071380"/>
    <lineage>
        <taxon>Eukaryota</taxon>
        <taxon>Fungi</taxon>
        <taxon>Dikarya</taxon>
        <taxon>Ascomycota</taxon>
        <taxon>Saccharomycotina</taxon>
        <taxon>Saccharomycetes</taxon>
        <taxon>Saccharomycetales</taxon>
        <taxon>Saccharomycetaceae</taxon>
        <taxon>Henningerozyma</taxon>
    </lineage>
</organism>
<evidence type="ECO:0000313" key="2">
    <source>
        <dbReference type="EMBL" id="CCH59215.1"/>
    </source>
</evidence>
<sequence>MPVSKSLAKIKKNLKSGTKKATIHPKGRKFQQLTRATLRDEKIAAKKKAHNERKSNELARVKFIQDIINSDSFKEQMTFSLKELSIFIQQFIDRDDDELNELKKKRRSNRPPTNRQLLLDHKKSLEMEEFKKGFLCPDLLDEKNVEFLRGWNLSFGGMSTLKLIRVDSQGNQTLINEVNTADVDME</sequence>
<dbReference type="InterPro" id="IPR038356">
    <property type="entry name" value="Tma16_sf"/>
</dbReference>
<evidence type="ECO:0000313" key="3">
    <source>
        <dbReference type="Proteomes" id="UP000002866"/>
    </source>
</evidence>
<accession>I2GYL3</accession>
<name>I2GYL3_HENB6</name>
<dbReference type="GO" id="GO:0005634">
    <property type="term" value="C:nucleus"/>
    <property type="evidence" value="ECO:0007669"/>
    <property type="project" value="TreeGrafter"/>
</dbReference>
<dbReference type="HOGENOM" id="CLU_106785_0_0_1"/>
<dbReference type="PANTHER" id="PTHR13349">
    <property type="entry name" value="TRANSLATION MACHINERY-ASSOCIATED PROTEIN 16"/>
    <property type="match status" value="1"/>
</dbReference>
<dbReference type="eggNOG" id="ENOG502RY79">
    <property type="taxonomic scope" value="Eukaryota"/>
</dbReference>
<dbReference type="RefSeq" id="XP_004178734.1">
    <property type="nucleotide sequence ID" value="XM_004178686.1"/>
</dbReference>
<keyword evidence="3" id="KW-1185">Reference proteome</keyword>
<proteinExistence type="inferred from homology"/>
<reference evidence="2 3" key="1">
    <citation type="journal article" date="2011" name="Proc. Natl. Acad. Sci. U.S.A.">
        <title>Evolutionary erosion of yeast sex chromosomes by mating-type switching accidents.</title>
        <authorList>
            <person name="Gordon J.L."/>
            <person name="Armisen D."/>
            <person name="Proux-Wera E."/>
            <person name="Oheigeartaigh S.S."/>
            <person name="Byrne K.P."/>
            <person name="Wolfe K.H."/>
        </authorList>
    </citation>
    <scope>NUCLEOTIDE SEQUENCE [LARGE SCALE GENOMIC DNA]</scope>
    <source>
        <strain evidence="3">ATCC 34711 / CBS 6284 / DSM 70876 / NBRC 10599 / NRRL Y-10934 / UCD 77-7</strain>
    </source>
</reference>
<dbReference type="AlphaFoldDB" id="I2GYL3"/>
<dbReference type="GeneID" id="14494485"/>
<dbReference type="STRING" id="1071380.I2GYL3"/>
<dbReference type="KEGG" id="tbl:TBLA_0B03760"/>